<proteinExistence type="predicted"/>
<dbReference type="Proteomes" id="UP000590740">
    <property type="component" value="Unassembled WGS sequence"/>
</dbReference>
<reference evidence="1 2" key="1">
    <citation type="submission" date="2020-08" db="EMBL/GenBank/DDBJ databases">
        <title>Genomic Encyclopedia of Type Strains, Phase IV (KMG-IV): sequencing the most valuable type-strain genomes for metagenomic binning, comparative biology and taxonomic classification.</title>
        <authorList>
            <person name="Goeker M."/>
        </authorList>
    </citation>
    <scope>NUCLEOTIDE SEQUENCE [LARGE SCALE GENOMIC DNA]</scope>
    <source>
        <strain evidence="1 2">DSM 12252</strain>
    </source>
</reference>
<comment type="caution">
    <text evidence="1">The sequence shown here is derived from an EMBL/GenBank/DDBJ whole genome shotgun (WGS) entry which is preliminary data.</text>
</comment>
<name>A0A7W7Y7J7_9BACT</name>
<dbReference type="RefSeq" id="WP_184338014.1">
    <property type="nucleotide sequence ID" value="NZ_JACHIG010000001.1"/>
</dbReference>
<accession>A0A7W7Y7J7</accession>
<protein>
    <recommendedName>
        <fullName evidence="3">DUF2971 domain-containing protein</fullName>
    </recommendedName>
</protein>
<organism evidence="1 2">
    <name type="scientific">Prosthecobacter vanneervenii</name>
    <dbReference type="NCBI Taxonomy" id="48466"/>
    <lineage>
        <taxon>Bacteria</taxon>
        <taxon>Pseudomonadati</taxon>
        <taxon>Verrucomicrobiota</taxon>
        <taxon>Verrucomicrobiia</taxon>
        <taxon>Verrucomicrobiales</taxon>
        <taxon>Verrucomicrobiaceae</taxon>
        <taxon>Prosthecobacter</taxon>
    </lineage>
</organism>
<gene>
    <name evidence="1" type="ORF">HNQ65_000626</name>
</gene>
<dbReference type="AlphaFoldDB" id="A0A7W7Y7J7"/>
<dbReference type="EMBL" id="JACHIG010000001">
    <property type="protein sequence ID" value="MBB5031072.1"/>
    <property type="molecule type" value="Genomic_DNA"/>
</dbReference>
<keyword evidence="2" id="KW-1185">Reference proteome</keyword>
<evidence type="ECO:0000313" key="1">
    <source>
        <dbReference type="EMBL" id="MBB5031072.1"/>
    </source>
</evidence>
<evidence type="ECO:0000313" key="2">
    <source>
        <dbReference type="Proteomes" id="UP000590740"/>
    </source>
</evidence>
<sequence length="265" mass="29484">MDLSTPVVDIALIEAYSPQEGALLRQTRLPEFCDIAISHYIPAKFFLTLLQTNQIRLGRLDAQKNDPKDGCLPDSNMLPAKGLNEQFYDSFPAKRDALMLDEQQKIIRQLSYIHCWFRGHAESIGMWRDFGSNGTGICIQSSTTLLKNSVSAGWPQDLIFQMHECPYTESSVQLPDFLPSIASVRKDVAFSDQQEVRVLAVIDVTKGAAPLPGPDCRLVPVNLHILLKRIIIGPAVKSQDEHEVREALLAAGIKAEVLKSIVSFQ</sequence>
<evidence type="ECO:0008006" key="3">
    <source>
        <dbReference type="Google" id="ProtNLM"/>
    </source>
</evidence>